<gene>
    <name evidence="12" type="ORF">SSFG_00111</name>
</gene>
<evidence type="ECO:0000256" key="3">
    <source>
        <dbReference type="ARBA" id="ARBA00011738"/>
    </source>
</evidence>
<feature type="binding site" evidence="11">
    <location>
        <position position="114"/>
    </location>
    <ligand>
        <name>Fe cation</name>
        <dbReference type="ChEBI" id="CHEBI:24875"/>
        <label>1</label>
    </ligand>
</feature>
<keyword evidence="6" id="KW-0276">Fatty acid metabolism</keyword>
<dbReference type="GO" id="GO:0005829">
    <property type="term" value="C:cytosol"/>
    <property type="evidence" value="ECO:0007669"/>
    <property type="project" value="TreeGrafter"/>
</dbReference>
<comment type="cofactor">
    <cofactor evidence="11">
        <name>Fe cation</name>
        <dbReference type="ChEBI" id="CHEBI:24875"/>
    </cofactor>
    <text evidence="11">Binds 2 iron ions per subunit.</text>
</comment>
<sequence length="313" mass="34675">MHTVTDIGGAPDDARVLHDLEPVAADALDDHLRHCGDWHPHEYIPWSQGRTFDGVLDGEPWRPEQARLDPAARDGLVHNLLSEDNLPSYHRVIARMFTLDGAWGTWVNRWTVEEGRHGMAIRDYLLVTRATDPAALERARSAHVQNGYELDQTDVLSSLVYVTLQELGTRVSYTNIQRLSGDPVCVKLLQRIGQDENRHMLFYRTVLTAAMRMYPDDTLSAAARVLASARAPGHQAPGYEKMAASMAWSGIYSPVTHHESVLLPLTRHLGALEATGLGPRGARAQEEIAALLDTSAQRAAKFAALREQLPSSL</sequence>
<keyword evidence="7" id="KW-0560">Oxidoreductase</keyword>
<evidence type="ECO:0000313" key="13">
    <source>
        <dbReference type="Proteomes" id="UP000003824"/>
    </source>
</evidence>
<dbReference type="PIRSF" id="PIRSF000346">
    <property type="entry name" value="Dlt9_acylACP_des"/>
    <property type="match status" value="1"/>
</dbReference>
<dbReference type="SUPFAM" id="SSF47240">
    <property type="entry name" value="Ferritin-like"/>
    <property type="match status" value="1"/>
</dbReference>
<dbReference type="InterPro" id="IPR009078">
    <property type="entry name" value="Ferritin-like_SF"/>
</dbReference>
<dbReference type="GO" id="GO:0045300">
    <property type="term" value="F:stearoyl-[ACP] desaturase activity"/>
    <property type="evidence" value="ECO:0007669"/>
    <property type="project" value="InterPro"/>
</dbReference>
<reference evidence="13" key="1">
    <citation type="submission" date="2008-12" db="EMBL/GenBank/DDBJ databases">
        <title>Annotation of Streptomyces ghanaensis ATCC 14672.</title>
        <authorList>
            <consortium name="The Broad Institute Genome Sequencing Platform"/>
            <consortium name="Broad Institute Microbial Sequencing Center"/>
            <person name="Fischbach M."/>
            <person name="Ward D."/>
            <person name="Young S."/>
            <person name="Kodira C.D."/>
            <person name="Zeng Q."/>
            <person name="Koehrsen M."/>
            <person name="Godfrey P."/>
            <person name="Alvarado L."/>
            <person name="Berlin A.M."/>
            <person name="Borenstein D."/>
            <person name="Chen Z."/>
            <person name="Engels R."/>
            <person name="Freedman E."/>
            <person name="Gellesch M."/>
            <person name="Goldberg J."/>
            <person name="Griggs A."/>
            <person name="Gujja S."/>
            <person name="Heiman D.I."/>
            <person name="Hepburn T.A."/>
            <person name="Howarth C."/>
            <person name="Jen D."/>
            <person name="Larson L."/>
            <person name="Lewis B."/>
            <person name="Mehta T."/>
            <person name="Park D."/>
            <person name="Pearson M."/>
            <person name="Roberts A."/>
            <person name="Saif S."/>
            <person name="Shea T.D."/>
            <person name="Shenoy N."/>
            <person name="Sisk P."/>
            <person name="Stolte C."/>
            <person name="Sykes S.N."/>
            <person name="Walk T."/>
            <person name="White J."/>
            <person name="Yandava C."/>
            <person name="Straight P."/>
            <person name="Clardy J."/>
            <person name="Hung D."/>
            <person name="Kolter R."/>
            <person name="Mekalanos J."/>
            <person name="Walker S."/>
            <person name="Walsh C.T."/>
            <person name="Wieland B.L.C."/>
            <person name="Ilzarbe M."/>
            <person name="Galagan J."/>
            <person name="Nusbaum C."/>
            <person name="Birren B."/>
        </authorList>
    </citation>
    <scope>NUCLEOTIDE SEQUENCE [LARGE SCALE GENOMIC DNA]</scope>
    <source>
        <strain evidence="13">ATCC 14672 / DSM 40746 / JCM 4963 / KCTC 9882 / NRRL B-12104 / FH 1290</strain>
    </source>
</reference>
<proteinExistence type="inferred from homology"/>
<evidence type="ECO:0000256" key="11">
    <source>
        <dbReference type="PIRSR" id="PIRSR000346-1"/>
    </source>
</evidence>
<organism evidence="12 13">
    <name type="scientific">Streptomyces viridosporus (strain ATCC 14672 / DSM 40746 / JCM 4963 / KCTC 9882 / NRRL B-12104 / FH 1290)</name>
    <name type="common">Streptomyces ghanaensis</name>
    <dbReference type="NCBI Taxonomy" id="566461"/>
    <lineage>
        <taxon>Bacteria</taxon>
        <taxon>Bacillati</taxon>
        <taxon>Actinomycetota</taxon>
        <taxon>Actinomycetes</taxon>
        <taxon>Kitasatosporales</taxon>
        <taxon>Streptomycetaceae</taxon>
        <taxon>Streptomyces</taxon>
    </lineage>
</organism>
<dbReference type="InterPro" id="IPR012348">
    <property type="entry name" value="RNR-like"/>
</dbReference>
<feature type="binding site" evidence="11">
    <location>
        <position position="199"/>
    </location>
    <ligand>
        <name>Fe cation</name>
        <dbReference type="ChEBI" id="CHEBI:24875"/>
        <label>2</label>
    </ligand>
</feature>
<feature type="binding site" evidence="11">
    <location>
        <position position="196"/>
    </location>
    <ligand>
        <name>Fe cation</name>
        <dbReference type="ChEBI" id="CHEBI:24875"/>
        <label>1</label>
    </ligand>
</feature>
<dbReference type="eggNOG" id="COG0208">
    <property type="taxonomic scope" value="Bacteria"/>
</dbReference>
<protein>
    <submittedName>
        <fullName evidence="12">Acyl-ACP desaturase</fullName>
    </submittedName>
</protein>
<dbReference type="Proteomes" id="UP000003824">
    <property type="component" value="Unassembled WGS sequence"/>
</dbReference>
<evidence type="ECO:0000256" key="8">
    <source>
        <dbReference type="ARBA" id="ARBA00023004"/>
    </source>
</evidence>
<keyword evidence="4" id="KW-0444">Lipid biosynthesis</keyword>
<feature type="binding site" evidence="11">
    <location>
        <position position="117"/>
    </location>
    <ligand>
        <name>Fe cation</name>
        <dbReference type="ChEBI" id="CHEBI:24875"/>
        <label>1</label>
    </ligand>
</feature>
<keyword evidence="10" id="KW-0275">Fatty acid biosynthesis</keyword>
<comment type="subunit">
    <text evidence="3">Homodimer.</text>
</comment>
<evidence type="ECO:0000256" key="1">
    <source>
        <dbReference type="ARBA" id="ARBA00001954"/>
    </source>
</evidence>
<evidence type="ECO:0000256" key="5">
    <source>
        <dbReference type="ARBA" id="ARBA00022723"/>
    </source>
</evidence>
<comment type="similarity">
    <text evidence="2">Belongs to the fatty acid desaturase type 2 family.</text>
</comment>
<evidence type="ECO:0000256" key="7">
    <source>
        <dbReference type="ARBA" id="ARBA00023002"/>
    </source>
</evidence>
<dbReference type="CDD" id="cd01050">
    <property type="entry name" value="Acyl_ACP_Desat"/>
    <property type="match status" value="1"/>
</dbReference>
<comment type="cofactor">
    <cofactor evidence="1">
        <name>Fe(2+)</name>
        <dbReference type="ChEBI" id="CHEBI:29033"/>
    </cofactor>
</comment>
<keyword evidence="9" id="KW-0443">Lipid metabolism</keyword>
<dbReference type="RefSeq" id="WP_004978685.1">
    <property type="nucleotide sequence ID" value="NZ_DS999641.1"/>
</dbReference>
<evidence type="ECO:0000256" key="9">
    <source>
        <dbReference type="ARBA" id="ARBA00023098"/>
    </source>
</evidence>
<evidence type="ECO:0000256" key="4">
    <source>
        <dbReference type="ARBA" id="ARBA00022516"/>
    </source>
</evidence>
<feature type="binding site" evidence="11">
    <location>
        <position position="166"/>
    </location>
    <ligand>
        <name>Fe cation</name>
        <dbReference type="ChEBI" id="CHEBI:24875"/>
        <label>2</label>
    </ligand>
</feature>
<evidence type="ECO:0000256" key="10">
    <source>
        <dbReference type="ARBA" id="ARBA00023160"/>
    </source>
</evidence>
<dbReference type="EMBL" id="DS999641">
    <property type="protein sequence ID" value="EFE64856.2"/>
    <property type="molecule type" value="Genomic_DNA"/>
</dbReference>
<keyword evidence="5 11" id="KW-0479">Metal-binding</keyword>
<dbReference type="Gene3D" id="1.10.620.20">
    <property type="entry name" value="Ribonucleotide Reductase, subunit A"/>
    <property type="match status" value="1"/>
</dbReference>
<evidence type="ECO:0000256" key="2">
    <source>
        <dbReference type="ARBA" id="ARBA00008749"/>
    </source>
</evidence>
<dbReference type="PANTHER" id="PTHR31155">
    <property type="entry name" value="ACYL- ACYL-CARRIER-PROTEIN DESATURASE-RELATED"/>
    <property type="match status" value="1"/>
</dbReference>
<feature type="binding site" evidence="11">
    <location>
        <position position="114"/>
    </location>
    <ligand>
        <name>Fe cation</name>
        <dbReference type="ChEBI" id="CHEBI:24875"/>
        <label>2</label>
    </ligand>
</feature>
<dbReference type="InterPro" id="IPR005067">
    <property type="entry name" value="Fatty_acid_desaturase-2"/>
</dbReference>
<feature type="binding site" evidence="11">
    <location>
        <position position="196"/>
    </location>
    <ligand>
        <name>Fe cation</name>
        <dbReference type="ChEBI" id="CHEBI:24875"/>
        <label>2</label>
    </ligand>
</feature>
<feature type="binding site" evidence="11">
    <location>
        <position position="83"/>
    </location>
    <ligand>
        <name>Fe cation</name>
        <dbReference type="ChEBI" id="CHEBI:24875"/>
        <label>1</label>
    </ligand>
</feature>
<dbReference type="Pfam" id="PF03405">
    <property type="entry name" value="FA_desaturase_2"/>
    <property type="match status" value="1"/>
</dbReference>
<dbReference type="PANTHER" id="PTHR31155:SF9">
    <property type="entry name" value="STEAROYL-[ACYL-CARRIER-PROTEIN] 9-DESATURASE 7, CHLOROPLASTIC"/>
    <property type="match status" value="1"/>
</dbReference>
<dbReference type="AlphaFoldDB" id="D5ZU22"/>
<keyword evidence="8 11" id="KW-0408">Iron</keyword>
<evidence type="ECO:0000256" key="6">
    <source>
        <dbReference type="ARBA" id="ARBA00022832"/>
    </source>
</evidence>
<name>D5ZU22_STRV1</name>
<accession>D5ZU22</accession>
<evidence type="ECO:0000313" key="12">
    <source>
        <dbReference type="EMBL" id="EFE64856.2"/>
    </source>
</evidence>
<dbReference type="GO" id="GO:0046872">
    <property type="term" value="F:metal ion binding"/>
    <property type="evidence" value="ECO:0007669"/>
    <property type="project" value="UniProtKB-KW"/>
</dbReference>
<dbReference type="GO" id="GO:0006633">
    <property type="term" value="P:fatty acid biosynthetic process"/>
    <property type="evidence" value="ECO:0007669"/>
    <property type="project" value="UniProtKB-KW"/>
</dbReference>